<organism evidence="1 2">
    <name type="scientific">Streblomastix strix</name>
    <dbReference type="NCBI Taxonomy" id="222440"/>
    <lineage>
        <taxon>Eukaryota</taxon>
        <taxon>Metamonada</taxon>
        <taxon>Preaxostyla</taxon>
        <taxon>Oxymonadida</taxon>
        <taxon>Streblomastigidae</taxon>
        <taxon>Streblomastix</taxon>
    </lineage>
</organism>
<dbReference type="Proteomes" id="UP000324800">
    <property type="component" value="Unassembled WGS sequence"/>
</dbReference>
<name>A0A5J4UM02_9EUKA</name>
<dbReference type="EMBL" id="SNRW01014440">
    <property type="protein sequence ID" value="KAA6371457.1"/>
    <property type="molecule type" value="Genomic_DNA"/>
</dbReference>
<evidence type="ECO:0000313" key="2">
    <source>
        <dbReference type="Proteomes" id="UP000324800"/>
    </source>
</evidence>
<reference evidence="1 2" key="1">
    <citation type="submission" date="2019-03" db="EMBL/GenBank/DDBJ databases">
        <title>Single cell metagenomics reveals metabolic interactions within the superorganism composed of flagellate Streblomastix strix and complex community of Bacteroidetes bacteria on its surface.</title>
        <authorList>
            <person name="Treitli S.C."/>
            <person name="Kolisko M."/>
            <person name="Husnik F."/>
            <person name="Keeling P."/>
            <person name="Hampl V."/>
        </authorList>
    </citation>
    <scope>NUCLEOTIDE SEQUENCE [LARGE SCALE GENOMIC DNA]</scope>
    <source>
        <strain evidence="1">ST1C</strain>
    </source>
</reference>
<sequence>MAKDSIARVALTKGVEGVLHQSQAPKQAMILAAAIKTLADIDEQSILKDYFTRVNVWTFGENQEEIKEAVLDACSELNKRFGMTYAKWKYSKILETVQKVDIPIFDEFALQEQENYHYMLRIMEQIQHQKVEGQYGYLN</sequence>
<protein>
    <submittedName>
        <fullName evidence="1">Uncharacterized protein</fullName>
    </submittedName>
</protein>
<proteinExistence type="predicted"/>
<dbReference type="AlphaFoldDB" id="A0A5J4UM02"/>
<gene>
    <name evidence="1" type="ORF">EZS28_033016</name>
</gene>
<accession>A0A5J4UM02</accession>
<comment type="caution">
    <text evidence="1">The sequence shown here is derived from an EMBL/GenBank/DDBJ whole genome shotgun (WGS) entry which is preliminary data.</text>
</comment>
<evidence type="ECO:0000313" key="1">
    <source>
        <dbReference type="EMBL" id="KAA6371457.1"/>
    </source>
</evidence>